<dbReference type="EMBL" id="AP004745">
    <property type="protein sequence ID" value="BAD54204.1"/>
    <property type="molecule type" value="Genomic_DNA"/>
</dbReference>
<accession>Q652Y4</accession>
<sequence>MGLAEFTRELSTVQWRRPLAGTTVEEDQARGGCDLRWEDAVCSERKGFCGGGVIALMNSAALGILRVIIGGGLSPALRLRKTRRGEDAICGGRMRGGGIIALMNSAASGIPRAIVWAGFPSSP</sequence>
<reference evidence="3" key="4">
    <citation type="journal article" date="2008" name="Nucleic Acids Res.">
        <title>The rice annotation project database (RAP-DB): 2008 update.</title>
        <authorList>
            <consortium name="The rice annotation project (RAP)"/>
        </authorList>
    </citation>
    <scope>GENOME REANNOTATION</scope>
    <source>
        <strain evidence="3">cv. Nipponbare</strain>
    </source>
</reference>
<reference evidence="2" key="1">
    <citation type="submission" date="2002-02" db="EMBL/GenBank/DDBJ databases">
        <title>Oryza sativa nipponbare(GA3) genomic DNA, chromosome 6, PAC clone:P0001B01.</title>
        <authorList>
            <person name="Sasaki T."/>
            <person name="Matsumoto T."/>
            <person name="Yamamoto K."/>
        </authorList>
    </citation>
    <scope>NUCLEOTIDE SEQUENCE</scope>
</reference>
<reference evidence="3" key="3">
    <citation type="journal article" date="2005" name="Nature">
        <title>The map-based sequence of the rice genome.</title>
        <authorList>
            <consortium name="International rice genome sequencing project (IRGSP)"/>
            <person name="Matsumoto T."/>
            <person name="Wu J."/>
            <person name="Kanamori H."/>
            <person name="Katayose Y."/>
            <person name="Fujisawa M."/>
            <person name="Namiki N."/>
            <person name="Mizuno H."/>
            <person name="Yamamoto K."/>
            <person name="Antonio B.A."/>
            <person name="Baba T."/>
            <person name="Sakata K."/>
            <person name="Nagamura Y."/>
            <person name="Aoki H."/>
            <person name="Arikawa K."/>
            <person name="Arita K."/>
            <person name="Bito T."/>
            <person name="Chiden Y."/>
            <person name="Fujitsuka N."/>
            <person name="Fukunaka R."/>
            <person name="Hamada M."/>
            <person name="Harada C."/>
            <person name="Hayashi A."/>
            <person name="Hijishita S."/>
            <person name="Honda M."/>
            <person name="Hosokawa S."/>
            <person name="Ichikawa Y."/>
            <person name="Idonuma A."/>
            <person name="Iijima M."/>
            <person name="Ikeda M."/>
            <person name="Ikeno M."/>
            <person name="Ito K."/>
            <person name="Ito S."/>
            <person name="Ito T."/>
            <person name="Ito Y."/>
            <person name="Ito Y."/>
            <person name="Iwabuchi A."/>
            <person name="Kamiya K."/>
            <person name="Karasawa W."/>
            <person name="Kurita K."/>
            <person name="Katagiri S."/>
            <person name="Kikuta A."/>
            <person name="Kobayashi H."/>
            <person name="Kobayashi N."/>
            <person name="Machita K."/>
            <person name="Maehara T."/>
            <person name="Masukawa M."/>
            <person name="Mizubayashi T."/>
            <person name="Mukai Y."/>
            <person name="Nagasaki H."/>
            <person name="Nagata Y."/>
            <person name="Naito S."/>
            <person name="Nakashima M."/>
            <person name="Nakama Y."/>
            <person name="Nakamichi Y."/>
            <person name="Nakamura M."/>
            <person name="Meguro A."/>
            <person name="Negishi M."/>
            <person name="Ohta I."/>
            <person name="Ohta T."/>
            <person name="Okamoto M."/>
            <person name="Ono N."/>
            <person name="Saji S."/>
            <person name="Sakaguchi M."/>
            <person name="Sakai K."/>
            <person name="Shibata M."/>
            <person name="Shimokawa T."/>
            <person name="Song J."/>
            <person name="Takazaki Y."/>
            <person name="Terasawa K."/>
            <person name="Tsugane M."/>
            <person name="Tsuji K."/>
            <person name="Ueda S."/>
            <person name="Waki K."/>
            <person name="Yamagata H."/>
            <person name="Yamamoto M."/>
            <person name="Yamamoto S."/>
            <person name="Yamane H."/>
            <person name="Yoshiki S."/>
            <person name="Yoshihara R."/>
            <person name="Yukawa K."/>
            <person name="Zhong H."/>
            <person name="Yano M."/>
            <person name="Yuan Q."/>
            <person name="Ouyang S."/>
            <person name="Liu J."/>
            <person name="Jones K.M."/>
            <person name="Gansberger K."/>
            <person name="Moffat K."/>
            <person name="Hill J."/>
            <person name="Bera J."/>
            <person name="Fadrosh D."/>
            <person name="Jin S."/>
            <person name="Johri S."/>
            <person name="Kim M."/>
            <person name="Overton L."/>
            <person name="Reardon M."/>
            <person name="Tsitrin T."/>
            <person name="Vuong H."/>
            <person name="Weaver B."/>
            <person name="Ciecko A."/>
            <person name="Tallon L."/>
            <person name="Jackson J."/>
            <person name="Pai G."/>
            <person name="Aken S.V."/>
            <person name="Utterback T."/>
            <person name="Reidmuller S."/>
            <person name="Feldblyum T."/>
            <person name="Hsiao J."/>
            <person name="Zismann V."/>
            <person name="Iobst S."/>
            <person name="de Vazeille A.R."/>
            <person name="Buell C.R."/>
            <person name="Ying K."/>
            <person name="Li Y."/>
            <person name="Lu T."/>
            <person name="Huang Y."/>
            <person name="Zhao Q."/>
            <person name="Feng Q."/>
            <person name="Zhang L."/>
            <person name="Zhu J."/>
            <person name="Weng Q."/>
            <person name="Mu J."/>
            <person name="Lu Y."/>
            <person name="Fan D."/>
            <person name="Liu Y."/>
            <person name="Guan J."/>
            <person name="Zhang Y."/>
            <person name="Yu S."/>
            <person name="Liu X."/>
            <person name="Zhang Y."/>
            <person name="Hong G."/>
            <person name="Han B."/>
            <person name="Choisne N."/>
            <person name="Demange N."/>
            <person name="Orjeda G."/>
            <person name="Samain S."/>
            <person name="Cattolico L."/>
            <person name="Pelletier E."/>
            <person name="Couloux A."/>
            <person name="Segurens B."/>
            <person name="Wincker P."/>
            <person name="D'Hont A."/>
            <person name="Scarpelli C."/>
            <person name="Weissenbach J."/>
            <person name="Salanoubat M."/>
            <person name="Quetier F."/>
            <person name="Yu Y."/>
            <person name="Kim H.R."/>
            <person name="Rambo T."/>
            <person name="Currie J."/>
            <person name="Collura K."/>
            <person name="Luo M."/>
            <person name="Yang T."/>
            <person name="Ammiraju J.S.S."/>
            <person name="Engler F."/>
            <person name="Soderlund C."/>
            <person name="Wing R.A."/>
            <person name="Palmer L.E."/>
            <person name="de la Bastide M."/>
            <person name="Spiegel L."/>
            <person name="Nascimento L."/>
            <person name="Zutavern T."/>
            <person name="O'Shaughnessy A."/>
            <person name="Dike S."/>
            <person name="Dedhia N."/>
            <person name="Preston R."/>
            <person name="Balija V."/>
            <person name="McCombie W.R."/>
            <person name="Chow T."/>
            <person name="Chen H."/>
            <person name="Chung M."/>
            <person name="Chen C."/>
            <person name="Shaw J."/>
            <person name="Wu H."/>
            <person name="Hsiao K."/>
            <person name="Chao Y."/>
            <person name="Chu M."/>
            <person name="Cheng C."/>
            <person name="Hour A."/>
            <person name="Lee P."/>
            <person name="Lin S."/>
            <person name="Lin Y."/>
            <person name="Liou J."/>
            <person name="Liu S."/>
            <person name="Hsing Y."/>
            <person name="Raghuvanshi S."/>
            <person name="Mohanty A."/>
            <person name="Bharti A.K."/>
            <person name="Gaur A."/>
            <person name="Gupta V."/>
            <person name="Kumar D."/>
            <person name="Ravi V."/>
            <person name="Vij S."/>
            <person name="Kapur A."/>
            <person name="Khurana P."/>
            <person name="Khurana P."/>
            <person name="Khurana J.P."/>
            <person name="Tyagi A.K."/>
            <person name="Gaikwad K."/>
            <person name="Singh A."/>
            <person name="Dalal V."/>
            <person name="Srivastava S."/>
            <person name="Dixit A."/>
            <person name="Pal A.K."/>
            <person name="Ghazi I.A."/>
            <person name="Yadav M."/>
            <person name="Pandit A."/>
            <person name="Bhargava A."/>
            <person name="Sureshbabu K."/>
            <person name="Batra K."/>
            <person name="Sharma T.R."/>
            <person name="Mohapatra T."/>
            <person name="Singh N.K."/>
            <person name="Messing J."/>
            <person name="Nelson A.B."/>
            <person name="Fuks G."/>
            <person name="Kavchok S."/>
            <person name="Keizer G."/>
            <person name="Linton E."/>
            <person name="Llaca V."/>
            <person name="Song R."/>
            <person name="Tanyolac B."/>
            <person name="Young S."/>
            <person name="Ho-Il K."/>
            <person name="Hahn J.H."/>
            <person name="Sangsakoo G."/>
            <person name="Vanavichit A."/>
            <person name="de Mattos Luiz.A.T."/>
            <person name="Zimmer P.D."/>
            <person name="Malone G."/>
            <person name="Dellagostin O."/>
            <person name="de Oliveira A.C."/>
            <person name="Bevan M."/>
            <person name="Bancroft I."/>
            <person name="Minx P."/>
            <person name="Cordum H."/>
            <person name="Wilson R."/>
            <person name="Cheng Z."/>
            <person name="Jin W."/>
            <person name="Jiang J."/>
            <person name="Leong S.A."/>
            <person name="Iwama H."/>
            <person name="Gojobori T."/>
            <person name="Itoh T."/>
            <person name="Niimura Y."/>
            <person name="Fujii Y."/>
            <person name="Habara T."/>
            <person name="Sakai H."/>
            <person name="Sato Y."/>
            <person name="Wilson G."/>
            <person name="Kumar K."/>
            <person name="McCouch S."/>
            <person name="Juretic N."/>
            <person name="Hoen D."/>
            <person name="Wright S."/>
            <person name="Bruskiewich R."/>
            <person name="Bureau T."/>
            <person name="Miyao A."/>
            <person name="Hirochika H."/>
            <person name="Nishikawa T."/>
            <person name="Kadowaki K."/>
            <person name="Sugiura M."/>
            <person name="Burr B."/>
            <person name="Sasaki T."/>
        </authorList>
    </citation>
    <scope>NUCLEOTIDE SEQUENCE [LARGE SCALE GENOMIC DNA]</scope>
    <source>
        <strain evidence="3">cv. Nipponbare</strain>
    </source>
</reference>
<evidence type="ECO:0000313" key="3">
    <source>
        <dbReference type="Proteomes" id="UP000000763"/>
    </source>
</evidence>
<gene>
    <name evidence="1" type="ORF">OSJNBa0043B22.44</name>
    <name evidence="2" type="ORF">P0001B01.24</name>
</gene>
<protein>
    <submittedName>
        <fullName evidence="1">Uncharacterized protein</fullName>
    </submittedName>
</protein>
<organism evidence="1 3">
    <name type="scientific">Oryza sativa subsp. japonica</name>
    <name type="common">Rice</name>
    <dbReference type="NCBI Taxonomy" id="39947"/>
    <lineage>
        <taxon>Eukaryota</taxon>
        <taxon>Viridiplantae</taxon>
        <taxon>Streptophyta</taxon>
        <taxon>Embryophyta</taxon>
        <taxon>Tracheophyta</taxon>
        <taxon>Spermatophyta</taxon>
        <taxon>Magnoliopsida</taxon>
        <taxon>Liliopsida</taxon>
        <taxon>Poales</taxon>
        <taxon>Poaceae</taxon>
        <taxon>BOP clade</taxon>
        <taxon>Oryzoideae</taxon>
        <taxon>Oryzeae</taxon>
        <taxon>Oryzinae</taxon>
        <taxon>Oryza</taxon>
        <taxon>Oryza sativa</taxon>
    </lineage>
</organism>
<reference evidence="1" key="2">
    <citation type="submission" date="2002-06" db="EMBL/GenBank/DDBJ databases">
        <title>Oryza sativa nipponbare(GA3) genomic DNA, chromosome 6, BAC clone:OSJNBa0043B22.</title>
        <authorList>
            <person name="Sasaki T."/>
            <person name="Matsumoto T."/>
            <person name="Katayose Y."/>
        </authorList>
    </citation>
    <scope>NUCLEOTIDE SEQUENCE</scope>
</reference>
<evidence type="ECO:0000313" key="1">
    <source>
        <dbReference type="EMBL" id="BAD46133.1"/>
    </source>
</evidence>
<dbReference type="Proteomes" id="UP000000763">
    <property type="component" value="Chromosome 6"/>
</dbReference>
<dbReference type="AlphaFoldDB" id="Q652Y4"/>
<dbReference type="EMBL" id="AP005470">
    <property type="protein sequence ID" value="BAD46133.1"/>
    <property type="molecule type" value="Genomic_DNA"/>
</dbReference>
<evidence type="ECO:0000313" key="2">
    <source>
        <dbReference type="EMBL" id="BAD54204.1"/>
    </source>
</evidence>
<proteinExistence type="predicted"/>
<name>Q652Y4_ORYSJ</name>